<dbReference type="SFLD" id="SFLDG01135">
    <property type="entry name" value="C1.5.6:_HAD__Beta-PGM__Phospha"/>
    <property type="match status" value="1"/>
</dbReference>
<dbReference type="EC" id="3.1.3.18" evidence="5 10"/>
<evidence type="ECO:0000313" key="12">
    <source>
        <dbReference type="Proteomes" id="UP000478183"/>
    </source>
</evidence>
<evidence type="ECO:0000256" key="7">
    <source>
        <dbReference type="ARBA" id="ARBA00022801"/>
    </source>
</evidence>
<dbReference type="GO" id="GO:0005975">
    <property type="term" value="P:carbohydrate metabolic process"/>
    <property type="evidence" value="ECO:0007669"/>
    <property type="project" value="InterPro"/>
</dbReference>
<evidence type="ECO:0000256" key="6">
    <source>
        <dbReference type="ARBA" id="ARBA00022723"/>
    </source>
</evidence>
<evidence type="ECO:0000256" key="10">
    <source>
        <dbReference type="HAMAP-Rule" id="MF_00495"/>
    </source>
</evidence>
<reference evidence="11 12" key="1">
    <citation type="submission" date="2019-11" db="EMBL/GenBank/DDBJ databases">
        <authorList>
            <person name="Dong K."/>
        </authorList>
    </citation>
    <scope>NUCLEOTIDE SEQUENCE [LARGE SCALE GENOMIC DNA]</scope>
    <source>
        <strain evidence="11 12">NBRC 111993</strain>
    </source>
</reference>
<dbReference type="InterPro" id="IPR050155">
    <property type="entry name" value="HAD-like_hydrolase_sf"/>
</dbReference>
<dbReference type="UniPathway" id="UPA00865">
    <property type="reaction ID" value="UER00834"/>
</dbReference>
<comment type="cofactor">
    <cofactor evidence="2 10">
        <name>Mg(2+)</name>
        <dbReference type="ChEBI" id="CHEBI:18420"/>
    </cofactor>
</comment>
<proteinExistence type="inferred from homology"/>
<dbReference type="NCBIfam" id="TIGR01549">
    <property type="entry name" value="HAD-SF-IA-v1"/>
    <property type="match status" value="1"/>
</dbReference>
<dbReference type="SFLD" id="SFLDG01129">
    <property type="entry name" value="C1.5:_HAD__Beta-PGM__Phosphata"/>
    <property type="match status" value="1"/>
</dbReference>
<dbReference type="Gene3D" id="1.10.150.240">
    <property type="entry name" value="Putative phosphatase, domain 2"/>
    <property type="match status" value="1"/>
</dbReference>
<evidence type="ECO:0000313" key="11">
    <source>
        <dbReference type="EMBL" id="MTH79323.1"/>
    </source>
</evidence>
<dbReference type="InterPro" id="IPR036412">
    <property type="entry name" value="HAD-like_sf"/>
</dbReference>
<feature type="binding site" evidence="10">
    <location>
        <position position="174"/>
    </location>
    <ligand>
        <name>Mg(2+)</name>
        <dbReference type="ChEBI" id="CHEBI:18420"/>
    </ligand>
</feature>
<name>A0A6L6JAU4_9RHOB</name>
<comment type="function">
    <text evidence="10">Specifically catalyzes the dephosphorylation of 2-phosphoglycolate. Is involved in the dissimilation of the intracellular 2-phosphoglycolate formed during the DNA repair of 3'-phosphoglycolate ends, a major class of DNA lesions induced by oxidative stress.</text>
</comment>
<gene>
    <name evidence="11" type="primary">gph</name>
    <name evidence="11" type="ORF">GL286_16500</name>
</gene>
<dbReference type="GO" id="GO:0046295">
    <property type="term" value="P:glycolate biosynthetic process"/>
    <property type="evidence" value="ECO:0007669"/>
    <property type="project" value="UniProtKB-UniRule"/>
</dbReference>
<dbReference type="PANTHER" id="PTHR43434">
    <property type="entry name" value="PHOSPHOGLYCOLATE PHOSPHATASE"/>
    <property type="match status" value="1"/>
</dbReference>
<dbReference type="InterPro" id="IPR006439">
    <property type="entry name" value="HAD-SF_hydro_IA"/>
</dbReference>
<comment type="pathway">
    <text evidence="3 10">Organic acid metabolism; glycolate biosynthesis; glycolate from 2-phosphoglycolate: step 1/1.</text>
</comment>
<organism evidence="11 12">
    <name type="scientific">Paracoccus aestuariivivens</name>
    <dbReference type="NCBI Taxonomy" id="1820333"/>
    <lineage>
        <taxon>Bacteria</taxon>
        <taxon>Pseudomonadati</taxon>
        <taxon>Pseudomonadota</taxon>
        <taxon>Alphaproteobacteria</taxon>
        <taxon>Rhodobacterales</taxon>
        <taxon>Paracoccaceae</taxon>
        <taxon>Paracoccus</taxon>
    </lineage>
</organism>
<comment type="caution">
    <text evidence="11">The sequence shown here is derived from an EMBL/GenBank/DDBJ whole genome shotgun (WGS) entry which is preliminary data.</text>
</comment>
<dbReference type="InterPro" id="IPR041492">
    <property type="entry name" value="HAD_2"/>
</dbReference>
<feature type="active site" description="Nucleophile" evidence="10">
    <location>
        <position position="13"/>
    </location>
</feature>
<dbReference type="SFLD" id="SFLDS00003">
    <property type="entry name" value="Haloacid_Dehalogenase"/>
    <property type="match status" value="1"/>
</dbReference>
<protein>
    <recommendedName>
        <fullName evidence="5 10">Phosphoglycolate phosphatase</fullName>
        <shortName evidence="10">PGP</shortName>
        <shortName evidence="10">PGPase</shortName>
        <ecNumber evidence="5 10">3.1.3.18</ecNumber>
    </recommendedName>
</protein>
<evidence type="ECO:0000256" key="4">
    <source>
        <dbReference type="ARBA" id="ARBA00006171"/>
    </source>
</evidence>
<comment type="catalytic activity">
    <reaction evidence="1 10">
        <text>2-phosphoglycolate + H2O = glycolate + phosphate</text>
        <dbReference type="Rhea" id="RHEA:14369"/>
        <dbReference type="ChEBI" id="CHEBI:15377"/>
        <dbReference type="ChEBI" id="CHEBI:29805"/>
        <dbReference type="ChEBI" id="CHEBI:43474"/>
        <dbReference type="ChEBI" id="CHEBI:58033"/>
        <dbReference type="EC" id="3.1.3.18"/>
    </reaction>
</comment>
<feature type="binding site" evidence="10">
    <location>
        <position position="15"/>
    </location>
    <ligand>
        <name>Mg(2+)</name>
        <dbReference type="ChEBI" id="CHEBI:18420"/>
    </ligand>
</feature>
<dbReference type="HAMAP" id="MF_00495">
    <property type="entry name" value="GPH_hydrolase_bact"/>
    <property type="match status" value="1"/>
</dbReference>
<dbReference type="GO" id="GO:0008967">
    <property type="term" value="F:phosphoglycolate phosphatase activity"/>
    <property type="evidence" value="ECO:0007669"/>
    <property type="project" value="UniProtKB-UniRule"/>
</dbReference>
<dbReference type="InterPro" id="IPR023214">
    <property type="entry name" value="HAD_sf"/>
</dbReference>
<dbReference type="Proteomes" id="UP000478183">
    <property type="component" value="Unassembled WGS sequence"/>
</dbReference>
<dbReference type="NCBIfam" id="TIGR01449">
    <property type="entry name" value="PGP_bact"/>
    <property type="match status" value="1"/>
</dbReference>
<dbReference type="GO" id="GO:0046872">
    <property type="term" value="F:metal ion binding"/>
    <property type="evidence" value="ECO:0007669"/>
    <property type="project" value="UniProtKB-KW"/>
</dbReference>
<dbReference type="InterPro" id="IPR023198">
    <property type="entry name" value="PGP-like_dom2"/>
</dbReference>
<dbReference type="Gene3D" id="3.40.50.1000">
    <property type="entry name" value="HAD superfamily/HAD-like"/>
    <property type="match status" value="1"/>
</dbReference>
<evidence type="ECO:0000256" key="9">
    <source>
        <dbReference type="ARBA" id="ARBA00023277"/>
    </source>
</evidence>
<sequence length="229" mass="24877">MNTCLAPCPVVFDLDGTLIDSAPDIHATVNAVLRIHQIAPLTLDQVRSFIGGGVDLLWRRVIAATGLPAEAHRDLVASFMTRYHDATALTRLYPNVAETLGVLADRGHPLGICTNKPMRPTKALLEHFRLASVFAAVIGGDSLPQRKPDPAPLRAAFSLLGADPVKPLGLYVGDSEFDAECAKNTDVPFLLFTRGYRKSDPSEMHHTARFDDFADLPGLIEQQSEIARA</sequence>
<dbReference type="GO" id="GO:0006281">
    <property type="term" value="P:DNA repair"/>
    <property type="evidence" value="ECO:0007669"/>
    <property type="project" value="TreeGrafter"/>
</dbReference>
<dbReference type="Pfam" id="PF13419">
    <property type="entry name" value="HAD_2"/>
    <property type="match status" value="1"/>
</dbReference>
<keyword evidence="9 10" id="KW-0119">Carbohydrate metabolism</keyword>
<dbReference type="SUPFAM" id="SSF56784">
    <property type="entry name" value="HAD-like"/>
    <property type="match status" value="1"/>
</dbReference>
<keyword evidence="12" id="KW-1185">Reference proteome</keyword>
<evidence type="ECO:0000256" key="5">
    <source>
        <dbReference type="ARBA" id="ARBA00013078"/>
    </source>
</evidence>
<evidence type="ECO:0000256" key="2">
    <source>
        <dbReference type="ARBA" id="ARBA00001946"/>
    </source>
</evidence>
<dbReference type="OrthoDB" id="9793014at2"/>
<keyword evidence="7 10" id="KW-0378">Hydrolase</keyword>
<dbReference type="EMBL" id="WMIE01000013">
    <property type="protein sequence ID" value="MTH79323.1"/>
    <property type="molecule type" value="Genomic_DNA"/>
</dbReference>
<evidence type="ECO:0000256" key="8">
    <source>
        <dbReference type="ARBA" id="ARBA00022842"/>
    </source>
</evidence>
<dbReference type="RefSeq" id="WP_155096681.1">
    <property type="nucleotide sequence ID" value="NZ_WMIE01000013.1"/>
</dbReference>
<dbReference type="PANTHER" id="PTHR43434:SF1">
    <property type="entry name" value="PHOSPHOGLYCOLATE PHOSPHATASE"/>
    <property type="match status" value="1"/>
</dbReference>
<evidence type="ECO:0000256" key="3">
    <source>
        <dbReference type="ARBA" id="ARBA00004818"/>
    </source>
</evidence>
<comment type="similarity">
    <text evidence="4 10">Belongs to the HAD-like hydrolase superfamily. CbbY/CbbZ/Gph/YieH family.</text>
</comment>
<feature type="binding site" evidence="10">
    <location>
        <position position="13"/>
    </location>
    <ligand>
        <name>Mg(2+)</name>
        <dbReference type="ChEBI" id="CHEBI:18420"/>
    </ligand>
</feature>
<accession>A0A6L6JAU4</accession>
<evidence type="ECO:0000256" key="1">
    <source>
        <dbReference type="ARBA" id="ARBA00000830"/>
    </source>
</evidence>
<dbReference type="InterPro" id="IPR037512">
    <property type="entry name" value="PGPase_prok"/>
</dbReference>
<keyword evidence="8 10" id="KW-0460">Magnesium</keyword>
<dbReference type="GO" id="GO:0005829">
    <property type="term" value="C:cytosol"/>
    <property type="evidence" value="ECO:0007669"/>
    <property type="project" value="TreeGrafter"/>
</dbReference>
<keyword evidence="6 10" id="KW-0479">Metal-binding</keyword>
<dbReference type="AlphaFoldDB" id="A0A6L6JAU4"/>